<proteinExistence type="predicted"/>
<reference evidence="2" key="1">
    <citation type="journal article" date="2020" name="Nature">
        <title>Giant virus diversity and host interactions through global metagenomics.</title>
        <authorList>
            <person name="Schulz F."/>
            <person name="Roux S."/>
            <person name="Paez-Espino D."/>
            <person name="Jungbluth S."/>
            <person name="Walsh D.A."/>
            <person name="Denef V.J."/>
            <person name="McMahon K.D."/>
            <person name="Konstantinidis K.T."/>
            <person name="Eloe-Fadrosh E.A."/>
            <person name="Kyrpides N.C."/>
            <person name="Woyke T."/>
        </authorList>
    </citation>
    <scope>NUCLEOTIDE SEQUENCE</scope>
    <source>
        <strain evidence="2">GVMAG-M-3300027708-39</strain>
    </source>
</reference>
<feature type="transmembrane region" description="Helical" evidence="1">
    <location>
        <begin position="179"/>
        <end position="201"/>
    </location>
</feature>
<accession>A0A6C0JF16</accession>
<organism evidence="2">
    <name type="scientific">viral metagenome</name>
    <dbReference type="NCBI Taxonomy" id="1070528"/>
    <lineage>
        <taxon>unclassified sequences</taxon>
        <taxon>metagenomes</taxon>
        <taxon>organismal metagenomes</taxon>
    </lineage>
</organism>
<keyword evidence="1" id="KW-0812">Transmembrane</keyword>
<name>A0A6C0JF16_9ZZZZ</name>
<keyword evidence="1" id="KW-0472">Membrane</keyword>
<feature type="transmembrane region" description="Helical" evidence="1">
    <location>
        <begin position="290"/>
        <end position="307"/>
    </location>
</feature>
<keyword evidence="1" id="KW-1133">Transmembrane helix</keyword>
<sequence>MNKILYRFIIVMSDTSAIDEKKNKSEKPKNDLMAFSLSVFNQLITLGVIVLIGSLFLYTGKVAQTNILPTCLAYAPYTDIAPPIKELPVDINVVKTEKGVWSTKLKFPLEENLKTIEKTLGTLKDMINGPKTNVYKMYVGTTLQEVIACNFNIINVISNFINSFLPETLIVILGPLFSLFTYILTGLIDTFYLMFLWFYNIHLLFSEKTETANSTTWKYGDMWGILTWYWSIFYIFLFIIAFFVIGMGFIIPISSFLISTFCICFPLFMKSKNASTGKSYGVFETIKNVLKFKMSIIMILMSLNIIISANKMFGGYTAFVSIIACVLLYFFTSIYQPYTPKGIDHSTFGLGDYTQTEKICIPTAEAKAEPSLIEKIENLFGGSKRRRK</sequence>
<dbReference type="AlphaFoldDB" id="A0A6C0JF16"/>
<feature type="transmembrane region" description="Helical" evidence="1">
    <location>
        <begin position="249"/>
        <end position="269"/>
    </location>
</feature>
<evidence type="ECO:0000256" key="1">
    <source>
        <dbReference type="SAM" id="Phobius"/>
    </source>
</evidence>
<feature type="transmembrane region" description="Helical" evidence="1">
    <location>
        <begin position="222"/>
        <end position="243"/>
    </location>
</feature>
<protein>
    <submittedName>
        <fullName evidence="2">Uncharacterized protein</fullName>
    </submittedName>
</protein>
<evidence type="ECO:0000313" key="2">
    <source>
        <dbReference type="EMBL" id="QHU04415.1"/>
    </source>
</evidence>
<dbReference type="EMBL" id="MN740398">
    <property type="protein sequence ID" value="QHU04415.1"/>
    <property type="molecule type" value="Genomic_DNA"/>
</dbReference>
<feature type="transmembrane region" description="Helical" evidence="1">
    <location>
        <begin position="313"/>
        <end position="331"/>
    </location>
</feature>
<feature type="transmembrane region" description="Helical" evidence="1">
    <location>
        <begin position="32"/>
        <end position="58"/>
    </location>
</feature>